<gene>
    <name evidence="6" type="ORF">ACFORJ_07635</name>
</gene>
<comment type="similarity">
    <text evidence="2">Belongs to the DsrC/TusE family.</text>
</comment>
<dbReference type="InterPro" id="IPR023753">
    <property type="entry name" value="FAD/NAD-binding_dom"/>
</dbReference>
<dbReference type="InterPro" id="IPR036188">
    <property type="entry name" value="FAD/NAD-bd_sf"/>
</dbReference>
<evidence type="ECO:0000256" key="1">
    <source>
        <dbReference type="ARBA" id="ARBA00004496"/>
    </source>
</evidence>
<keyword evidence="7" id="KW-1185">Reference proteome</keyword>
<dbReference type="InterPro" id="IPR007453">
    <property type="entry name" value="DsrC/TusE"/>
</dbReference>
<evidence type="ECO:0000313" key="6">
    <source>
        <dbReference type="EMBL" id="MFC3850036.1"/>
    </source>
</evidence>
<dbReference type="SUPFAM" id="SSF51905">
    <property type="entry name" value="FAD/NAD(P)-binding domain"/>
    <property type="match status" value="2"/>
</dbReference>
<evidence type="ECO:0000256" key="4">
    <source>
        <dbReference type="SAM" id="MobiDB-lite"/>
    </source>
</evidence>
<comment type="caution">
    <text evidence="6">The sequence shown here is derived from an EMBL/GenBank/DDBJ whole genome shotgun (WGS) entry which is preliminary data.</text>
</comment>
<dbReference type="PANTHER" id="PTHR43755">
    <property type="match status" value="1"/>
</dbReference>
<evidence type="ECO:0000259" key="5">
    <source>
        <dbReference type="Pfam" id="PF07992"/>
    </source>
</evidence>
<protein>
    <submittedName>
        <fullName evidence="6">TusE/DsrC/DsvC family sulfur relay protein</fullName>
    </submittedName>
</protein>
<keyword evidence="3" id="KW-0963">Cytoplasm</keyword>
<dbReference type="RefSeq" id="WP_290289412.1">
    <property type="nucleotide sequence ID" value="NZ_CP047211.1"/>
</dbReference>
<dbReference type="Pfam" id="PF04358">
    <property type="entry name" value="DsrC"/>
    <property type="match status" value="1"/>
</dbReference>
<dbReference type="Proteomes" id="UP001595751">
    <property type="component" value="Unassembled WGS sequence"/>
</dbReference>
<dbReference type="Gene3D" id="1.10.10.370">
    <property type="entry name" value="DsrC-like protein, C-terminal domain"/>
    <property type="match status" value="1"/>
</dbReference>
<dbReference type="Gene3D" id="3.50.50.60">
    <property type="entry name" value="FAD/NAD(P)-binding domain"/>
    <property type="match status" value="2"/>
</dbReference>
<dbReference type="PANTHER" id="PTHR43755:SF1">
    <property type="entry name" value="FAD-DEPENDENT PYRIDINE NUCLEOTIDE-DISULPHIDE OXIDOREDUCTASE"/>
    <property type="match status" value="1"/>
</dbReference>
<comment type="subcellular location">
    <subcellularLocation>
        <location evidence="1">Cytoplasm</location>
    </subcellularLocation>
</comment>
<dbReference type="InterPro" id="IPR042072">
    <property type="entry name" value="DsrC-like_C"/>
</dbReference>
<accession>A0ABV7ZRL7</accession>
<organism evidence="6 7">
    <name type="scientific">Corynebacterium hansenii</name>
    <dbReference type="NCBI Taxonomy" id="394964"/>
    <lineage>
        <taxon>Bacteria</taxon>
        <taxon>Bacillati</taxon>
        <taxon>Actinomycetota</taxon>
        <taxon>Actinomycetes</taxon>
        <taxon>Mycobacteriales</taxon>
        <taxon>Corynebacteriaceae</taxon>
        <taxon>Corynebacterium</taxon>
    </lineage>
</organism>
<name>A0ABV7ZRL7_9CORY</name>
<dbReference type="EMBL" id="JBHRZN010000002">
    <property type="protein sequence ID" value="MFC3850036.1"/>
    <property type="molecule type" value="Genomic_DNA"/>
</dbReference>
<evidence type="ECO:0000256" key="2">
    <source>
        <dbReference type="ARBA" id="ARBA00005718"/>
    </source>
</evidence>
<reference evidence="7" key="1">
    <citation type="journal article" date="2019" name="Int. J. Syst. Evol. Microbiol.">
        <title>The Global Catalogue of Microorganisms (GCM) 10K type strain sequencing project: providing services to taxonomists for standard genome sequencing and annotation.</title>
        <authorList>
            <consortium name="The Broad Institute Genomics Platform"/>
            <consortium name="The Broad Institute Genome Sequencing Center for Infectious Disease"/>
            <person name="Wu L."/>
            <person name="Ma J."/>
        </authorList>
    </citation>
    <scope>NUCLEOTIDE SEQUENCE [LARGE SCALE GENOMIC DNA]</scope>
    <source>
        <strain evidence="7">CCUG 53252</strain>
    </source>
</reference>
<evidence type="ECO:0000313" key="7">
    <source>
        <dbReference type="Proteomes" id="UP001595751"/>
    </source>
</evidence>
<dbReference type="PRINTS" id="PR00368">
    <property type="entry name" value="FADPNR"/>
</dbReference>
<dbReference type="InterPro" id="IPR025526">
    <property type="entry name" value="DsrC-like_dom_sf"/>
</dbReference>
<dbReference type="InterPro" id="IPR052541">
    <property type="entry name" value="SQRD"/>
</dbReference>
<sequence length="582" mass="62152">MTRLLILGGGTAGTIAANKLRKAVPAEKLSITVVDADDRHPYQPGYLFLPFGKTSEKGIAKPRSRQFAKGIDFILGDIDRVDVDAHEVTLADGRTLGYDKLIIATGTSPRPDMTPGMDSDDVHHFYDLDGAIALKEALRYFRGGRMVVHIAEMPIKCPVAPMEFAFLADSWLREKGLRERTALTYVTPLDGAFTKPVASRELGGALDERQIEVETDFAVERIDGDRKMLVGFDGREIPFDLLVTVPVNMGAEFVARSGIGDEGNYVPCDPHTMRADASPDVYVLGDAGTLPTSKAGAVAHFSIDVFTENFLAELEGREPTAKFDGHANCFVETGDGMGMLLDFNYEVEPLTGTFPVPRVGPMRLLGESRLNHWGKLAFEWIYWNILLKGRPLPLPPDLSMRGKIPAGQSAGRGATRPDAHGPRLDISPRAIPRNAPVASAAPASAAPVAAAPVAAAATPAAPGTAGEAAPHGDEAVATDAAPAAPTPTAAVDVPSESAPNPDWTPELAAQRAADLGIDADDTVLAIAEFLRDDYAARRQTPTLRRVATVGGYEVKQLFTIFPGKPAKKMAWIAGLPKPKGCV</sequence>
<evidence type="ECO:0000256" key="3">
    <source>
        <dbReference type="ARBA" id="ARBA00022490"/>
    </source>
</evidence>
<proteinExistence type="inferred from homology"/>
<feature type="compositionally biased region" description="Low complexity" evidence="4">
    <location>
        <begin position="479"/>
        <end position="494"/>
    </location>
</feature>
<dbReference type="SUPFAM" id="SSF69721">
    <property type="entry name" value="DsrC, the gamma subunit of dissimilatory sulfite reductase"/>
    <property type="match status" value="1"/>
</dbReference>
<feature type="region of interest" description="Disordered" evidence="4">
    <location>
        <begin position="399"/>
        <end position="429"/>
    </location>
</feature>
<feature type="region of interest" description="Disordered" evidence="4">
    <location>
        <begin position="479"/>
        <end position="504"/>
    </location>
</feature>
<feature type="domain" description="FAD/NAD(P)-binding" evidence="5">
    <location>
        <begin position="3"/>
        <end position="137"/>
    </location>
</feature>
<dbReference type="Pfam" id="PF07992">
    <property type="entry name" value="Pyr_redox_2"/>
    <property type="match status" value="1"/>
</dbReference>